<name>A0A133MHU4_CLOPF</name>
<dbReference type="Pfam" id="PF12116">
    <property type="entry name" value="SpoIIID"/>
    <property type="match status" value="1"/>
</dbReference>
<dbReference type="EMBL" id="LRPU01000240">
    <property type="protein sequence ID" value="KXA03627.1"/>
    <property type="molecule type" value="Genomic_DNA"/>
</dbReference>
<dbReference type="Proteomes" id="UP000070646">
    <property type="component" value="Unassembled WGS sequence"/>
</dbReference>
<evidence type="ECO:0000313" key="2">
    <source>
        <dbReference type="Proteomes" id="UP000070646"/>
    </source>
</evidence>
<sequence length="100" mass="11394">MDARRMSLNAIKEGLEKGKYIENRVLNIVNYIIKNEVTIREAAKVFGVSKSTVYLDTTSRILEINPQKAMEVEKIILQNKSKRAMRGVKARKIKSLGRTS</sequence>
<proteinExistence type="predicted"/>
<reference evidence="1 2" key="1">
    <citation type="submission" date="2016-01" db="EMBL/GenBank/DDBJ databases">
        <authorList>
            <person name="Oliw E.H."/>
        </authorList>
    </citation>
    <scope>NUCLEOTIDE SEQUENCE [LARGE SCALE GENOMIC DNA]</scope>
    <source>
        <strain evidence="1 2">MJR7757A</strain>
    </source>
</reference>
<gene>
    <name evidence="1" type="ORF">HMPREF3222_03275</name>
</gene>
<accession>A0A133MHU4</accession>
<dbReference type="AlphaFoldDB" id="A0A133MHU4"/>
<evidence type="ECO:0000313" key="1">
    <source>
        <dbReference type="EMBL" id="KXA03627.1"/>
    </source>
</evidence>
<organism evidence="1 2">
    <name type="scientific">Clostridium perfringens</name>
    <dbReference type="NCBI Taxonomy" id="1502"/>
    <lineage>
        <taxon>Bacteria</taxon>
        <taxon>Bacillati</taxon>
        <taxon>Bacillota</taxon>
        <taxon>Clostridia</taxon>
        <taxon>Eubacteriales</taxon>
        <taxon>Clostridiaceae</taxon>
        <taxon>Clostridium</taxon>
    </lineage>
</organism>
<dbReference type="InterPro" id="IPR014208">
    <property type="entry name" value="Spore_III_D"/>
</dbReference>
<comment type="caution">
    <text evidence="1">The sequence shown here is derived from an EMBL/GenBank/DDBJ whole genome shotgun (WGS) entry which is preliminary data.</text>
</comment>
<protein>
    <submittedName>
        <fullName evidence="1">Putative sporulation transcriptional regulator SpoIIID</fullName>
    </submittedName>
</protein>
<dbReference type="PATRIC" id="fig|1502.174.peg.3311"/>